<evidence type="ECO:0000256" key="1">
    <source>
        <dbReference type="ARBA" id="ARBA00022574"/>
    </source>
</evidence>
<keyword evidence="2" id="KW-0677">Repeat</keyword>
<dbReference type="Bgee" id="ENSELUG00000010544">
    <property type="expression patterns" value="Expressed in pharyngeal gill and 1 other cell type or tissue"/>
</dbReference>
<dbReference type="SUPFAM" id="SSF52540">
    <property type="entry name" value="P-loop containing nucleoside triphosphate hydrolases"/>
    <property type="match status" value="1"/>
</dbReference>
<reference evidence="5" key="3">
    <citation type="submission" date="2025-08" db="UniProtKB">
        <authorList>
            <consortium name="Ensembl"/>
        </authorList>
    </citation>
    <scope>IDENTIFICATION</scope>
</reference>
<accession>A0A3P8Y023</accession>
<keyword evidence="1" id="KW-0853">WD repeat</keyword>
<dbReference type="InterPro" id="IPR007111">
    <property type="entry name" value="NACHT_NTPase"/>
</dbReference>
<dbReference type="Ensembl" id="ENSELUT00000002827.3">
    <property type="protein sequence ID" value="ENSELUP00000010031.3"/>
    <property type="gene ID" value="ENSELUG00000010544.3"/>
</dbReference>
<dbReference type="GeneTree" id="ENSGT00940000165320"/>
<evidence type="ECO:0000313" key="6">
    <source>
        <dbReference type="Proteomes" id="UP000265140"/>
    </source>
</evidence>
<dbReference type="Pfam" id="PF25469">
    <property type="entry name" value="WHD_NWD1"/>
    <property type="match status" value="1"/>
</dbReference>
<reference evidence="5" key="2">
    <citation type="submission" date="2020-02" db="EMBL/GenBank/DDBJ databases">
        <title>Esox lucius (northern pike) genome, fEsoLuc1, primary haplotype.</title>
        <authorList>
            <person name="Myers G."/>
            <person name="Karagic N."/>
            <person name="Meyer A."/>
            <person name="Pippel M."/>
            <person name="Reichard M."/>
            <person name="Winkler S."/>
            <person name="Tracey A."/>
            <person name="Sims Y."/>
            <person name="Howe K."/>
            <person name="Rhie A."/>
            <person name="Formenti G."/>
            <person name="Durbin R."/>
            <person name="Fedrigo O."/>
            <person name="Jarvis E.D."/>
        </authorList>
    </citation>
    <scope>NUCLEOTIDE SEQUENCE [LARGE SCALE GENOMIC DNA]</scope>
</reference>
<dbReference type="SUPFAM" id="SSF50978">
    <property type="entry name" value="WD40 repeat-like"/>
    <property type="match status" value="2"/>
</dbReference>
<feature type="domain" description="NACHT" evidence="3">
    <location>
        <begin position="399"/>
        <end position="536"/>
    </location>
</feature>
<reference evidence="5" key="4">
    <citation type="submission" date="2025-09" db="UniProtKB">
        <authorList>
            <consortium name="Ensembl"/>
        </authorList>
    </citation>
    <scope>IDENTIFICATION</scope>
</reference>
<dbReference type="Proteomes" id="UP000265140">
    <property type="component" value="Chromosome 1"/>
</dbReference>
<organism evidence="5 6">
    <name type="scientific">Esox lucius</name>
    <name type="common">Northern pike</name>
    <dbReference type="NCBI Taxonomy" id="8010"/>
    <lineage>
        <taxon>Eukaryota</taxon>
        <taxon>Metazoa</taxon>
        <taxon>Chordata</taxon>
        <taxon>Craniata</taxon>
        <taxon>Vertebrata</taxon>
        <taxon>Euteleostomi</taxon>
        <taxon>Actinopterygii</taxon>
        <taxon>Neopterygii</taxon>
        <taxon>Teleostei</taxon>
        <taxon>Protacanthopterygii</taxon>
        <taxon>Esociformes</taxon>
        <taxon>Esocidae</taxon>
        <taxon>Esox</taxon>
    </lineage>
</organism>
<dbReference type="PANTHER" id="PTHR19871">
    <property type="entry name" value="BETA TRANSDUCIN-RELATED PROTEIN"/>
    <property type="match status" value="1"/>
</dbReference>
<dbReference type="STRING" id="8010.ENSELUP00000010031"/>
<dbReference type="Gene3D" id="3.40.50.300">
    <property type="entry name" value="P-loop containing nucleotide triphosphate hydrolases"/>
    <property type="match status" value="1"/>
</dbReference>
<evidence type="ECO:0000259" key="4">
    <source>
        <dbReference type="Pfam" id="PF25469"/>
    </source>
</evidence>
<keyword evidence="6" id="KW-1185">Reference proteome</keyword>
<proteinExistence type="predicted"/>
<dbReference type="OMA" id="HAHTSLW"/>
<dbReference type="InterPro" id="IPR015943">
    <property type="entry name" value="WD40/YVTN_repeat-like_dom_sf"/>
</dbReference>
<dbReference type="InterPro" id="IPR036322">
    <property type="entry name" value="WD40_repeat_dom_sf"/>
</dbReference>
<dbReference type="InterPro" id="IPR001680">
    <property type="entry name" value="WD40_rpt"/>
</dbReference>
<evidence type="ECO:0008006" key="7">
    <source>
        <dbReference type="Google" id="ProtNLM"/>
    </source>
</evidence>
<feature type="domain" description="NWD1/2-like winged helix-turn-helix" evidence="4">
    <location>
        <begin position="635"/>
        <end position="743"/>
    </location>
</feature>
<evidence type="ECO:0000259" key="3">
    <source>
        <dbReference type="Pfam" id="PF05729"/>
    </source>
</evidence>
<dbReference type="InterPro" id="IPR027417">
    <property type="entry name" value="P-loop_NTPase"/>
</dbReference>
<dbReference type="PANTHER" id="PTHR19871:SF29">
    <property type="entry name" value="NACHT AND WD REPEAT DOMAIN-CONTAINING PROTEIN 2-LIKE"/>
    <property type="match status" value="1"/>
</dbReference>
<reference evidence="6" key="1">
    <citation type="journal article" date="2014" name="PLoS ONE">
        <title>The genome and linkage map of the northern pike (Esox lucius): conserved synteny revealed between the salmonid sister group and the Neoteleostei.</title>
        <authorList>
            <person name="Rondeau E.B."/>
            <person name="Minkley D.R."/>
            <person name="Leong J.S."/>
            <person name="Messmer A.M."/>
            <person name="Jantzen J.R."/>
            <person name="von Schalburg K.R."/>
            <person name="Lemon C."/>
            <person name="Bird N.H."/>
            <person name="Koop B.F."/>
        </authorList>
    </citation>
    <scope>NUCLEOTIDE SEQUENCE</scope>
</reference>
<evidence type="ECO:0000313" key="5">
    <source>
        <dbReference type="Ensembl" id="ENSELUP00000010031.3"/>
    </source>
</evidence>
<dbReference type="SMART" id="SM00320">
    <property type="entry name" value="WD40"/>
    <property type="match status" value="3"/>
</dbReference>
<sequence>MGLFRKTSLSSTHPAVLVHLGGRSKYLCCDLWRKFLLDFLYLYASERLMEDFPTASCKSCVKVYLCSNPGDSVLERKTLRESVFPRLREHCRHTHGLDFKVIDPHENSDPRTWPDQWTRHNLLQECRGNSAGPYFVALVGEEYGTACLPAQVEVAEFHTLLQGCQVAGIETLALERAYLRDENATPPSFCLRRRSHNNAQLHTEKQEEDEVKKVLRAAVIQCVQGGLLTPERAQDYFRSGEMCVLLSLFCAYVCICAPLSSRSPHKNKYFFFLHPHQALCNNNFLSQLCDDFLPRLVTSCQLLVYTTTSECDPRHGYTPARRRSYVEGLCHQLYSDIIDLIGSTVTSGASVSPPCSDDVLKREQVEQEELCTIYSRLYEVSRPEEEEVRAYLEHKDTQRPLVVKGGPCTGKTVLLAHCAKQVHQAATQEDAVVIIHFGCLLVNSSPKRLLSRLCRLIAHQYNHNHKPYPDPNPSLSQLRQYLSSLISHPNKRPLVLILDGLGQGSSISGSQIIQCLPSPLPPNVKLLLSVSPTQHGTIEVLKLHYPESSTADFLGSCVIVDLGPVERRGCVRMLASLQEESRRKVTSGQQRLVNLALSSCPLTLYARLLHRHTLLWTSASEVTETTLPVGVHPSITMFLGHLEKKHGWALVSRALSYITISKTGLTETELSDLLSSDDEVLAGYIPVGEPPPFRLRVPEVDVERLLLDLKGFLVKRTVAGSEVMCWLSRHFALVVVKKYLSSSEMREEMHLQMADYFNGRWCFGTAKPLIISCKTGTEQPGAVSDTAHMKIYVDRQPSGQPYVFNSEPSSSSFSSPPPSTECMRVNLRKLLELPYHLKECGSWEELVRGLMMSLEFHLAMLSASLLGDLVILLEDGEGEGTCQLVFPRERALLAGMLRDAACLLRSSPTELPMVTQVRLLPYLGVFHELEGYAEEVAKGIKRRGSGLWVVLSPAASSVPSRQCSLPEARQFPVTKAAGTVGGTVGGTVVVTQSNGSAWVWRGGGEAQKLNPSCKPEMKFESVLCSGSHILLATRCNRLLLWDANGSECFREIHHAERQVEGFLLRDDRMCVWWKGLSYVSAGEVSTSQPLTQLHCQHTVRSVSFPSSGQFVYCGQEKGTLSIFDLSGGFLTATCCSPTELAIICIVLSEDEEELTCVDLRGNIFLWEIASKTTPRLLKECCCESSHIDIANTDLSERNGILLLCKTQVIVLWDIWDQEQCDHFIAPRGKAFSQALLAQDGHLIVASLEACPSVLVWRIDTGQCVLSLDGGNQLLSLLKTESALSAVEQNGRLTTWDSDVIYASAMVPKMGSGLRQVVLEGTGERFYTTDGSETLWRWSLQTGSPEAHFLHDEPVEKLCLSPDGSHLLSLSGQDIYVWRSDTGQNLHRIRGGGAKEILVTRNGRLGVCVSRNGPSRVWNLASGGVVCHIHLCLANAQVSSENTFLLGLRHGDLLAVSLWSGTVSKCFSCSERYERSPVLAFRTLPEHPDFAIVIVASGSVYTWRVTEETVCRQFLLPDALLCQPWVFRTSSDGSFAVLSVNEDVVTLLDLSHARLCRVRAEGPVLKVCLDDSGCYVVYICWPAARANGCACDLHTKPVLAVVRLADGSRVARLSLGKSPSALAISEGLCVYVGFRDGSVGVYAIYDVTGRGGAVRGRINRIGRARPCQCDSEPIQWFPLGTPSVTWEMTGQM</sequence>
<dbReference type="InterPro" id="IPR057588">
    <property type="entry name" value="NWD1/2-like_WH"/>
</dbReference>
<dbReference type="InParanoid" id="A0A3P8Y023"/>
<evidence type="ECO:0000256" key="2">
    <source>
        <dbReference type="ARBA" id="ARBA00022737"/>
    </source>
</evidence>
<name>A0A3P8Y023_ESOLU</name>
<dbReference type="InterPro" id="IPR052752">
    <property type="entry name" value="NACHT-WD_repeat"/>
</dbReference>
<dbReference type="Pfam" id="PF05729">
    <property type="entry name" value="NACHT"/>
    <property type="match status" value="1"/>
</dbReference>
<protein>
    <recommendedName>
        <fullName evidence="7">NACHT domain-containing protein</fullName>
    </recommendedName>
</protein>
<dbReference type="Gene3D" id="2.130.10.10">
    <property type="entry name" value="YVTN repeat-like/Quinoprotein amine dehydrogenase"/>
    <property type="match status" value="2"/>
</dbReference>
<dbReference type="Pfam" id="PF00400">
    <property type="entry name" value="WD40"/>
    <property type="match status" value="1"/>
</dbReference>